<protein>
    <recommendedName>
        <fullName evidence="7">EGF-like domain-containing protein</fullName>
    </recommendedName>
</protein>
<dbReference type="GO" id="GO:0032991">
    <property type="term" value="C:protein-containing complex"/>
    <property type="evidence" value="ECO:0007669"/>
    <property type="project" value="TreeGrafter"/>
</dbReference>
<dbReference type="InterPro" id="IPR051022">
    <property type="entry name" value="Notch_Cell-Fate_Det"/>
</dbReference>
<dbReference type="InterPro" id="IPR000742">
    <property type="entry name" value="EGF"/>
</dbReference>
<dbReference type="EMBL" id="UYYG01001180">
    <property type="protein sequence ID" value="VDN59370.1"/>
    <property type="molecule type" value="Genomic_DNA"/>
</dbReference>
<comment type="caution">
    <text evidence="5">Lacks conserved residue(s) required for the propagation of feature annotation.</text>
</comment>
<dbReference type="Gene3D" id="2.10.25.10">
    <property type="entry name" value="Laminin"/>
    <property type="match status" value="3"/>
</dbReference>
<evidence type="ECO:0000313" key="8">
    <source>
        <dbReference type="EMBL" id="VDN59370.1"/>
    </source>
</evidence>
<name>A0A3P7PWK3_DRAME</name>
<dbReference type="GO" id="GO:0045197">
    <property type="term" value="P:establishment or maintenance of epithelial cell apical/basal polarity"/>
    <property type="evidence" value="ECO:0007669"/>
    <property type="project" value="TreeGrafter"/>
</dbReference>
<accession>A0A3P7PWK3</accession>
<keyword evidence="6" id="KW-0472">Membrane</keyword>
<dbReference type="CDD" id="cd00054">
    <property type="entry name" value="EGF_CA"/>
    <property type="match status" value="1"/>
</dbReference>
<keyword evidence="4 5" id="KW-1015">Disulfide bond</keyword>
<keyword evidence="9" id="KW-1185">Reference proteome</keyword>
<evidence type="ECO:0000256" key="1">
    <source>
        <dbReference type="ARBA" id="ARBA00022536"/>
    </source>
</evidence>
<gene>
    <name evidence="8" type="ORF">DME_LOCUS9343</name>
</gene>
<dbReference type="GO" id="GO:0005886">
    <property type="term" value="C:plasma membrane"/>
    <property type="evidence" value="ECO:0007669"/>
    <property type="project" value="TreeGrafter"/>
</dbReference>
<keyword evidence="6" id="KW-0812">Transmembrane</keyword>
<evidence type="ECO:0000256" key="2">
    <source>
        <dbReference type="ARBA" id="ARBA00022729"/>
    </source>
</evidence>
<dbReference type="PROSITE" id="PS01186">
    <property type="entry name" value="EGF_2"/>
    <property type="match status" value="3"/>
</dbReference>
<keyword evidence="3" id="KW-0677">Repeat</keyword>
<dbReference type="PROSITE" id="PS00022">
    <property type="entry name" value="EGF_1"/>
    <property type="match status" value="6"/>
</dbReference>
<dbReference type="SMART" id="SM00181">
    <property type="entry name" value="EGF"/>
    <property type="match status" value="9"/>
</dbReference>
<evidence type="ECO:0000256" key="3">
    <source>
        <dbReference type="ARBA" id="ARBA00022737"/>
    </source>
</evidence>
<dbReference type="Pfam" id="PF00008">
    <property type="entry name" value="EGF"/>
    <property type="match status" value="2"/>
</dbReference>
<reference evidence="8 9" key="1">
    <citation type="submission" date="2018-11" db="EMBL/GenBank/DDBJ databases">
        <authorList>
            <consortium name="Pathogen Informatics"/>
        </authorList>
    </citation>
    <scope>NUCLEOTIDE SEQUENCE [LARGE SCALE GENOMIC DNA]</scope>
</reference>
<dbReference type="SUPFAM" id="SSF57196">
    <property type="entry name" value="EGF/Laminin"/>
    <property type="match status" value="2"/>
</dbReference>
<keyword evidence="1 5" id="KW-0245">EGF-like domain</keyword>
<feature type="domain" description="EGF-like" evidence="7">
    <location>
        <begin position="537"/>
        <end position="578"/>
    </location>
</feature>
<dbReference type="GO" id="GO:0005509">
    <property type="term" value="F:calcium ion binding"/>
    <property type="evidence" value="ECO:0007669"/>
    <property type="project" value="InterPro"/>
</dbReference>
<dbReference type="OrthoDB" id="430340at2759"/>
<evidence type="ECO:0000256" key="6">
    <source>
        <dbReference type="SAM" id="Phobius"/>
    </source>
</evidence>
<proteinExistence type="predicted"/>
<feature type="disulfide bond" evidence="5">
    <location>
        <begin position="549"/>
        <end position="566"/>
    </location>
</feature>
<feature type="disulfide bond" evidence="5">
    <location>
        <begin position="568"/>
        <end position="577"/>
    </location>
</feature>
<feature type="domain" description="EGF-like" evidence="7">
    <location>
        <begin position="496"/>
        <end position="535"/>
    </location>
</feature>
<dbReference type="InterPro" id="IPR001881">
    <property type="entry name" value="EGF-like_Ca-bd_dom"/>
</dbReference>
<feature type="transmembrane region" description="Helical" evidence="6">
    <location>
        <begin position="594"/>
        <end position="616"/>
    </location>
</feature>
<evidence type="ECO:0000256" key="5">
    <source>
        <dbReference type="PROSITE-ProRule" id="PRU00076"/>
    </source>
</evidence>
<keyword evidence="6" id="KW-1133">Transmembrane helix</keyword>
<dbReference type="SMART" id="SM00179">
    <property type="entry name" value="EGF_CA"/>
    <property type="match status" value="1"/>
</dbReference>
<feature type="domain" description="EGF-like" evidence="7">
    <location>
        <begin position="42"/>
        <end position="79"/>
    </location>
</feature>
<dbReference type="GO" id="GO:0007157">
    <property type="term" value="P:heterophilic cell-cell adhesion via plasma membrane cell adhesion molecules"/>
    <property type="evidence" value="ECO:0007669"/>
    <property type="project" value="TreeGrafter"/>
</dbReference>
<dbReference type="PROSITE" id="PS50026">
    <property type="entry name" value="EGF_3"/>
    <property type="match status" value="3"/>
</dbReference>
<dbReference type="Proteomes" id="UP000274756">
    <property type="component" value="Unassembled WGS sequence"/>
</dbReference>
<keyword evidence="2" id="KW-0732">Signal</keyword>
<evidence type="ECO:0000313" key="9">
    <source>
        <dbReference type="Proteomes" id="UP000274756"/>
    </source>
</evidence>
<evidence type="ECO:0000256" key="4">
    <source>
        <dbReference type="ARBA" id="ARBA00023157"/>
    </source>
</evidence>
<evidence type="ECO:0000259" key="7">
    <source>
        <dbReference type="PROSITE" id="PS50026"/>
    </source>
</evidence>
<feature type="disulfide bond" evidence="5">
    <location>
        <begin position="69"/>
        <end position="78"/>
    </location>
</feature>
<dbReference type="PANTHER" id="PTHR24049">
    <property type="entry name" value="CRUMBS FAMILY MEMBER"/>
    <property type="match status" value="1"/>
</dbReference>
<dbReference type="AlphaFoldDB" id="A0A3P7PWK3"/>
<feature type="disulfide bond" evidence="5">
    <location>
        <begin position="525"/>
        <end position="534"/>
    </location>
</feature>
<dbReference type="STRING" id="318479.A0A3P7PWK3"/>
<sequence>MISEFPHGVSFLRKYHRMPKIPKIPEPKQKYQLAAFESGAQNFNPCKITQLCQNGGKCIAHQGAYYCQCSEEFYGKTCEFLANKSACENNLCQNGAICYSVKEKNQIIVNKDKSQINAENPNFKKSGIIQSVQYECWCRPGYTGSLCEYSEKLRSCQEDFCLHKGVGHLSNHSGVMKCDCLCDDNYAGERCQIALPCMDYECFNGGKCNNILIDTTEDGTGIYKAKCECLDRAVHGVAAVFRGEHCEIIEITSEMRAQFDDCFPCKLPIKDYLERCIDEYSQKFFYRKLREIMESCKEPICTNPKQFCLNGGVCEIQGKQADDSKETILFPTCRCSGLDEGLLCQKHVASPCDPTSFDPRGHGEKCGKHGSCVAKTVYDYICECETEDPCQYNLCSPGSLCVTLPIEKKESYELGYICICDMNQEPDFSGHDNETMKCSLADFGLCKNHQCKENGKCYPCDKTDEENLQLCNDEEKSRGFRCICPSGSLPPFCDKIADACYGNKCLNGAECVVDSRNQYSYICKCRLGFTGELCESETSPCVSIGLKTCVMGKCIQDNGFARGFRCDCIEGYDGLDCDLLDKANILDFYNRNFWWTYPLTMSALLTPTIMALTIIAENRARRDYELRLIEKNQREELEVGKNEDGENEARTTRINNLTELQTILHDFITHVSE</sequence>
<organism evidence="8 9">
    <name type="scientific">Dracunculus medinensis</name>
    <name type="common">Guinea worm</name>
    <dbReference type="NCBI Taxonomy" id="318479"/>
    <lineage>
        <taxon>Eukaryota</taxon>
        <taxon>Metazoa</taxon>
        <taxon>Ecdysozoa</taxon>
        <taxon>Nematoda</taxon>
        <taxon>Chromadorea</taxon>
        <taxon>Rhabditida</taxon>
        <taxon>Spirurina</taxon>
        <taxon>Dracunculoidea</taxon>
        <taxon>Dracunculidae</taxon>
        <taxon>Dracunculus</taxon>
    </lineage>
</organism>
<dbReference type="PANTHER" id="PTHR24049:SF22">
    <property type="entry name" value="DROSOPHILA CRUMBS HOMOLOG"/>
    <property type="match status" value="1"/>
</dbReference>